<dbReference type="EMBL" id="JAOL01000093">
    <property type="protein sequence ID" value="EUA91241.1"/>
    <property type="molecule type" value="Genomic_DNA"/>
</dbReference>
<protein>
    <submittedName>
        <fullName evidence="1">Membrane mmpL4 domain protein</fullName>
    </submittedName>
</protein>
<comment type="caution">
    <text evidence="1">The sequence shown here is derived from an EMBL/GenBank/DDBJ whole genome shotgun (WGS) entry which is preliminary data.</text>
</comment>
<proteinExistence type="predicted"/>
<dbReference type="Proteomes" id="UP000020681">
    <property type="component" value="Unassembled WGS sequence"/>
</dbReference>
<gene>
    <name evidence="1" type="ORF">I551_2277</name>
</gene>
<evidence type="ECO:0000313" key="2">
    <source>
        <dbReference type="Proteomes" id="UP000020681"/>
    </source>
</evidence>
<evidence type="ECO:0000313" key="1">
    <source>
        <dbReference type="EMBL" id="EUA91241.1"/>
    </source>
</evidence>
<accession>A0ABP3ANJ5</accession>
<name>A0ABP3ANJ5_MYCUL</name>
<sequence length="185" mass="21500">MRNPADMLVIDRIAKGVFHLPGVARVQAVTRPLGKPIGHSSIPFQICMQNTVQVENMQYMKQRMADMLIQAAAMQDSIDTLDRMYDIMGKMVETTHDMDGLTHDMVEITDELRDHIADFDDFWRPIRSYFYWEKHCYDVPICWSLRSIFDALDGVDKITEKLAALSRDMDRLDILMPQMRAQIPF</sequence>
<reference evidence="1 2" key="1">
    <citation type="submission" date="2014-01" db="EMBL/GenBank/DDBJ databases">
        <authorList>
            <person name="Dobos K."/>
            <person name="Lenaerts A."/>
            <person name="Ordway D."/>
            <person name="DeGroote M.A."/>
            <person name="Parker T."/>
            <person name="Sizemore C."/>
            <person name="Tallon L.J."/>
            <person name="Sadzewicz L.K."/>
            <person name="Sengamalay N."/>
            <person name="Fraser C.M."/>
            <person name="Hine E."/>
            <person name="Shefchek K.A."/>
            <person name="Das S.P."/>
            <person name="Tettelin H."/>
        </authorList>
    </citation>
    <scope>NUCLEOTIDE SEQUENCE [LARGE SCALE GENOMIC DNA]</scope>
    <source>
        <strain evidence="1 2">Harvey</strain>
    </source>
</reference>
<keyword evidence="2" id="KW-1185">Reference proteome</keyword>
<organism evidence="1 2">
    <name type="scientific">Mycobacterium ulcerans str. Harvey</name>
    <dbReference type="NCBI Taxonomy" id="1299332"/>
    <lineage>
        <taxon>Bacteria</taxon>
        <taxon>Bacillati</taxon>
        <taxon>Actinomycetota</taxon>
        <taxon>Actinomycetes</taxon>
        <taxon>Mycobacteriales</taxon>
        <taxon>Mycobacteriaceae</taxon>
        <taxon>Mycobacterium</taxon>
        <taxon>Mycobacterium ulcerans group</taxon>
    </lineage>
</organism>